<feature type="compositionally biased region" description="Basic and acidic residues" evidence="1">
    <location>
        <begin position="1068"/>
        <end position="1082"/>
    </location>
</feature>
<feature type="region of interest" description="Disordered" evidence="1">
    <location>
        <begin position="522"/>
        <end position="559"/>
    </location>
</feature>
<evidence type="ECO:0000259" key="3">
    <source>
        <dbReference type="Pfam" id="PF03732"/>
    </source>
</evidence>
<feature type="compositionally biased region" description="Low complexity" evidence="1">
    <location>
        <begin position="1034"/>
        <end position="1054"/>
    </location>
</feature>
<evidence type="ECO:0000256" key="2">
    <source>
        <dbReference type="SAM" id="Phobius"/>
    </source>
</evidence>
<dbReference type="InterPro" id="IPR043502">
    <property type="entry name" value="DNA/RNA_pol_sf"/>
</dbReference>
<feature type="transmembrane region" description="Helical" evidence="2">
    <location>
        <begin position="1333"/>
        <end position="1358"/>
    </location>
</feature>
<feature type="compositionally biased region" description="Polar residues" evidence="1">
    <location>
        <begin position="545"/>
        <end position="559"/>
    </location>
</feature>
<dbReference type="STRING" id="31234.E3NGH4"/>
<dbReference type="OrthoDB" id="5861180at2759"/>
<dbReference type="eggNOG" id="KOG0017">
    <property type="taxonomic scope" value="Eukaryota"/>
</dbReference>
<name>E3NGH4_CAERE</name>
<feature type="compositionally biased region" description="Low complexity" evidence="1">
    <location>
        <begin position="522"/>
        <end position="544"/>
    </location>
</feature>
<dbReference type="InterPro" id="IPR005162">
    <property type="entry name" value="Retrotrans_gag_dom"/>
</dbReference>
<dbReference type="CDD" id="cd00303">
    <property type="entry name" value="retropepsin_like"/>
    <property type="match status" value="1"/>
</dbReference>
<feature type="compositionally biased region" description="Low complexity" evidence="1">
    <location>
        <begin position="489"/>
        <end position="505"/>
    </location>
</feature>
<accession>E3NGH4</accession>
<dbReference type="InterPro" id="IPR001969">
    <property type="entry name" value="Aspartic_peptidase_AS"/>
</dbReference>
<organism evidence="5">
    <name type="scientific">Caenorhabditis remanei</name>
    <name type="common">Caenorhabditis vulgaris</name>
    <dbReference type="NCBI Taxonomy" id="31234"/>
    <lineage>
        <taxon>Eukaryota</taxon>
        <taxon>Metazoa</taxon>
        <taxon>Ecdysozoa</taxon>
        <taxon>Nematoda</taxon>
        <taxon>Chromadorea</taxon>
        <taxon>Rhabditida</taxon>
        <taxon>Rhabditina</taxon>
        <taxon>Rhabditomorpha</taxon>
        <taxon>Rhabditoidea</taxon>
        <taxon>Rhabditidae</taxon>
        <taxon>Peloderinae</taxon>
        <taxon>Caenorhabditis</taxon>
    </lineage>
</organism>
<proteinExistence type="predicted"/>
<dbReference type="Gene3D" id="1.20.5.1890">
    <property type="match status" value="1"/>
</dbReference>
<feature type="region of interest" description="Disordered" evidence="1">
    <location>
        <begin position="1006"/>
        <end position="1084"/>
    </location>
</feature>
<protein>
    <recommendedName>
        <fullName evidence="3">Retrotransposon gag domain-containing protein</fullName>
    </recommendedName>
</protein>
<dbReference type="Gene3D" id="3.10.10.10">
    <property type="entry name" value="HIV Type 1 Reverse Transcriptase, subunit A, domain 1"/>
    <property type="match status" value="1"/>
</dbReference>
<dbReference type="GO" id="GO:0004190">
    <property type="term" value="F:aspartic-type endopeptidase activity"/>
    <property type="evidence" value="ECO:0007669"/>
    <property type="project" value="InterPro"/>
</dbReference>
<feature type="region of interest" description="Disordered" evidence="1">
    <location>
        <begin position="185"/>
        <end position="207"/>
    </location>
</feature>
<dbReference type="InParanoid" id="E3NGH4"/>
<dbReference type="Gene3D" id="2.40.70.10">
    <property type="entry name" value="Acid Proteases"/>
    <property type="match status" value="1"/>
</dbReference>
<keyword evidence="5" id="KW-1185">Reference proteome</keyword>
<gene>
    <name evidence="4" type="ORF">CRE_31531</name>
</gene>
<dbReference type="EMBL" id="DS268654">
    <property type="protein sequence ID" value="EFO97082.1"/>
    <property type="molecule type" value="Genomic_DNA"/>
</dbReference>
<feature type="region of interest" description="Disordered" evidence="1">
    <location>
        <begin position="97"/>
        <end position="150"/>
    </location>
</feature>
<dbReference type="Pfam" id="PF13975">
    <property type="entry name" value="gag-asp_proteas"/>
    <property type="match status" value="1"/>
</dbReference>
<dbReference type="SUPFAM" id="SSF161008">
    <property type="entry name" value="Viral glycoprotein ectodomain-like"/>
    <property type="match status" value="1"/>
</dbReference>
<keyword evidence="2" id="KW-1133">Transmembrane helix</keyword>
<dbReference type="Pfam" id="PF03732">
    <property type="entry name" value="Retrotrans_gag"/>
    <property type="match status" value="1"/>
</dbReference>
<feature type="region of interest" description="Disordered" evidence="1">
    <location>
        <begin position="1"/>
        <end position="41"/>
    </location>
</feature>
<dbReference type="InterPro" id="IPR021109">
    <property type="entry name" value="Peptidase_aspartic_dom_sf"/>
</dbReference>
<feature type="domain" description="Retrotransposon gag" evidence="3">
    <location>
        <begin position="325"/>
        <end position="411"/>
    </location>
</feature>
<sequence length="1648" mass="186656">MQRKQVDYTTGAGGLDNWRRWTKEGRGDHNHAPNPTRARRRPIHSTIHSVTRHTNFALLPPTKLQSPTSKPRAPTSLLGYCIPVGTSVPCFGTSCRAKGTTSDHQTTTPKIGPFKRFNWRKPTGSSDRVLRSHSKVVQGRTSSPLPGHYPPPFNFEDDLNESKPEFTPNQTVLFTEETRRELQDKRERFQKTPTPENGEENLLRESPPNDTLFRTAIFNPQIGEKLGNGENLGDRTLTPGQIPKLQPESSEFTPDQTLLFNAETRREMANRRVPTWKEQGEMTKILDRRISKFNDGKSSELKEWLDQFSRALHRCHIAPEEAVELIPLYLSGPALLKYNRLDEKKIQSWEEAAKMLIEAHDCPAEKEVALQELTTISQGKKSLSAFGQQIRTLGNYAYDALNSESKEQLMATHFLTGTSKKIRTRLRRLQTIPKTLSGMQSEAEKIQRLLQIEEEEEEEDNLIAAVERLNLQQPQRNDRRENEKGNTSGNPQWNQNPNNQENPGNNWNQNCQCQCNPQNGGGNQNPNNQGNWSQNRNSNQGNSGRTQNSNQGRQLRWDQNTGRPYVNNIGHFLMGIATILTLIMAPTTEANPQICGFGEAGNVFIPPRPILCTFKQDIALKDHKVNVYTLRHEAIQMEAIKCFKHEVLAASISKKYNDLEMKEISPGIFRTEATQDIASNHTLWLGTSVFTTYEFTLEVGQIATIDGQHAISNLGDLESCNFSTGNCQDDSSTIIWQAVDTRKECQYEFLQSATALISQQQIAIEEMGIFSNIDGDLRRLQSAAEGCFVHQPYLTDDGYLVEFYEAPLTGWVPDMHVESSPERRRPRLWNRGPREVGSIGGHGGMEFQFELGENYSTPILKKLFGTNNWTEIPELKNPISEPALLREISRYNISNTLLQNRARFYAADRNARNPLLLMTLKAIRIGQYGARQLKELNEMVHPLTKGEEQFKTLLERQDAHVFNKLLEREFGISNPDWTQSDNNFDPPKILPESLAIYQEGLQPLLQEQLPPPPLSFRQQRLQSNGSPQVRSRPTKGTSTTTTTSPTKPSPSTKAKALETSPRPTVQTTKEKPQIQLEDRDPIPEENVNVVYEQPDIPQHKPHNEMQVLLEKPKEQIFREVCQEQWRTTSMFETVLQIDPTAAIRQLLRRSDISAKRIGETLLISKCQTVSPDRIHWDRKVNTTCFDLIPVTVKDKVWFFLPGSQDLVAEAMEIPCEERPPSVRWEHNRWVGLKNQEVQPQHLTRPNKREQQHFILKAPDTFYTILGEENGVSTGADKEQSRRLGKRLVTEGILKETIEKISNSTAAAGRSARKMYESAMGKLRDGLQMAVFEILVLILWIAIPLLTIVLILGVLYVYIKYKTIKRTRKLGRQTMRQARNALVEYAHNQIARVNNVELERSTRRPLRSYREEYTTFSVNSVKVKAVNAARLPHIDVELDGETLEALVDTGAAISYLPLSSVKSKINNRNTPSARAANGSSIHFLGTCKGTIKIGNFSIPHEWLVSKNSECPAPMLIGSDLIKKLNSLGHGLNINLHKNTIKIGESDIKINAITGGEKKIYLISPFEKRKEVEIQIQEILKQRIEQRSDSPFGTPIVLVRKTDNQKARAQKVHNRNKSILSFGASGRSSVKEGGCDAPRTSGQEEECHAL</sequence>
<dbReference type="SUPFAM" id="SSF56672">
    <property type="entry name" value="DNA/RNA polymerases"/>
    <property type="match status" value="1"/>
</dbReference>
<dbReference type="SUPFAM" id="SSF50630">
    <property type="entry name" value="Acid proteases"/>
    <property type="match status" value="1"/>
</dbReference>
<evidence type="ECO:0000256" key="1">
    <source>
        <dbReference type="SAM" id="MobiDB-lite"/>
    </source>
</evidence>
<feature type="region of interest" description="Disordered" evidence="1">
    <location>
        <begin position="1621"/>
        <end position="1648"/>
    </location>
</feature>
<keyword evidence="2" id="KW-0472">Membrane</keyword>
<dbReference type="HOGENOM" id="CLU_000999_0_0_1"/>
<dbReference type="PROSITE" id="PS00141">
    <property type="entry name" value="ASP_PROTEASE"/>
    <property type="match status" value="1"/>
</dbReference>
<reference evidence="4" key="1">
    <citation type="submission" date="2007-07" db="EMBL/GenBank/DDBJ databases">
        <title>PCAP assembly of the Caenorhabditis remanei genome.</title>
        <authorList>
            <consortium name="The Caenorhabditis remanei Sequencing Consortium"/>
            <person name="Wilson R.K."/>
        </authorList>
    </citation>
    <scope>NUCLEOTIDE SEQUENCE [LARGE SCALE GENOMIC DNA]</scope>
    <source>
        <strain evidence="4">PB4641</strain>
    </source>
</reference>
<dbReference type="GO" id="GO:0006508">
    <property type="term" value="P:proteolysis"/>
    <property type="evidence" value="ECO:0007669"/>
    <property type="project" value="InterPro"/>
</dbReference>
<feature type="compositionally biased region" description="Polar residues" evidence="1">
    <location>
        <begin position="99"/>
        <end position="109"/>
    </location>
</feature>
<dbReference type="OMA" id="RICASSY"/>
<feature type="compositionally biased region" description="Polar residues" evidence="1">
    <location>
        <begin position="1016"/>
        <end position="1031"/>
    </location>
</feature>
<feature type="compositionally biased region" description="Basic and acidic residues" evidence="1">
    <location>
        <begin position="17"/>
        <end position="31"/>
    </location>
</feature>
<keyword evidence="2" id="KW-0812">Transmembrane</keyword>
<dbReference type="Pfam" id="PF24664">
    <property type="entry name" value="Monjiviricetes_fusion"/>
    <property type="match status" value="1"/>
</dbReference>
<evidence type="ECO:0000313" key="4">
    <source>
        <dbReference type="EMBL" id="EFO97082.1"/>
    </source>
</evidence>
<feature type="region of interest" description="Disordered" evidence="1">
    <location>
        <begin position="467"/>
        <end position="505"/>
    </location>
</feature>
<dbReference type="Proteomes" id="UP000008281">
    <property type="component" value="Unassembled WGS sequence"/>
</dbReference>
<evidence type="ECO:0000313" key="5">
    <source>
        <dbReference type="Proteomes" id="UP000008281"/>
    </source>
</evidence>